<protein>
    <submittedName>
        <fullName evidence="1">Uncharacterized protein</fullName>
    </submittedName>
</protein>
<reference evidence="1 2" key="1">
    <citation type="journal article" date="2010" name="BMC Genomics">
        <title>Metabolic flexibility revealed in the genome of the cyst-forming alpha-1 proteobacterium Rhodospirillum centenum.</title>
        <authorList>
            <person name="Lu Y.K."/>
            <person name="Marden J."/>
            <person name="Han M."/>
            <person name="Swingley W.D."/>
            <person name="Mastrian S.D."/>
            <person name="Chowdhury S.R."/>
            <person name="Hao J."/>
            <person name="Helmy T."/>
            <person name="Kim S."/>
            <person name="Kurdoglu A.A."/>
            <person name="Matthies H.J."/>
            <person name="Rollo D."/>
            <person name="Stothard P."/>
            <person name="Blankenship R.E."/>
            <person name="Bauer C.E."/>
            <person name="Touchman J.W."/>
        </authorList>
    </citation>
    <scope>NUCLEOTIDE SEQUENCE [LARGE SCALE GENOMIC DNA]</scope>
    <source>
        <strain evidence="2">ATCC 51521 / SW</strain>
    </source>
</reference>
<proteinExistence type="predicted"/>
<dbReference type="KEGG" id="rce:RC1_2934"/>
<evidence type="ECO:0000313" key="1">
    <source>
        <dbReference type="EMBL" id="ACJ00302.1"/>
    </source>
</evidence>
<accession>B6IVH8</accession>
<dbReference type="EMBL" id="CP000613">
    <property type="protein sequence ID" value="ACJ00302.1"/>
    <property type="molecule type" value="Genomic_DNA"/>
</dbReference>
<dbReference type="AlphaFoldDB" id="B6IVH8"/>
<dbReference type="Proteomes" id="UP000001591">
    <property type="component" value="Chromosome"/>
</dbReference>
<dbReference type="HOGENOM" id="CLU_3275782_0_0_5"/>
<evidence type="ECO:0000313" key="2">
    <source>
        <dbReference type="Proteomes" id="UP000001591"/>
    </source>
</evidence>
<name>B6IVH8_RHOCS</name>
<keyword evidence="2" id="KW-1185">Reference proteome</keyword>
<sequence>MPLRPRFPRQKCRGLIEAGQITGDQLAKMTELSPAEMPGPH</sequence>
<organism evidence="1 2">
    <name type="scientific">Rhodospirillum centenum (strain ATCC 51521 / SW)</name>
    <dbReference type="NCBI Taxonomy" id="414684"/>
    <lineage>
        <taxon>Bacteria</taxon>
        <taxon>Pseudomonadati</taxon>
        <taxon>Pseudomonadota</taxon>
        <taxon>Alphaproteobacteria</taxon>
        <taxon>Rhodospirillales</taxon>
        <taxon>Rhodospirillaceae</taxon>
        <taxon>Rhodospirillum</taxon>
    </lineage>
</organism>
<gene>
    <name evidence="1" type="ordered locus">RC1_2934</name>
</gene>